<dbReference type="PROSITE" id="PS50082">
    <property type="entry name" value="WD_REPEATS_2"/>
    <property type="match status" value="3"/>
</dbReference>
<keyword evidence="2" id="KW-0853">WD repeat</keyword>
<feature type="repeat" description="WD" evidence="2">
    <location>
        <begin position="227"/>
        <end position="258"/>
    </location>
</feature>
<dbReference type="PROSITE" id="PS50294">
    <property type="entry name" value="WD_REPEATS_REGION"/>
    <property type="match status" value="1"/>
</dbReference>
<dbReference type="PROSITE" id="PS00109">
    <property type="entry name" value="PROTEIN_KINASE_TYR"/>
    <property type="match status" value="1"/>
</dbReference>
<dbReference type="GO" id="GO:0045324">
    <property type="term" value="P:late endosome to vacuole transport"/>
    <property type="evidence" value="ECO:0007669"/>
    <property type="project" value="InterPro"/>
</dbReference>
<sequence length="638" mass="66908">MGNAAPRAAAATTPDAPERRLAEDLRHAVVVARLGRGRVLTSLRCRAGGAALVLKVHLPRARTKALDAARDEVARVRRRLADHPALAPAVAFFGKVAPPRVTGAFDPERSRALLDALAHAHARGVVHGDVRSENIMVAEWCFCVLVDFAAHKPATLRDDGPAVLEHFAAGDGAQRAARCYVAPERLVRDLSPETGGWYAAPLEVDERTRDRRADWRPQHPGRCVATLDEHAAAVRRLAVGQDQSFVATASDDGSCRVWATARLLDGDAPPSAARYDGHGGPVLDCCHVDNARCVVSGGADGAAHVWSVELAGAGPGAAATPRVRAPLRPPRDEGPCACVAHFGTDAASCVAYATARAVRFADLRARRDEALAAAVPAELGPLSAVALGPGGRWFVAGTGAGHVCAWDARRPDLVASAWRHSSGQRVRRLATCARLPPAPADEARPLAFVACGDNEVGVWDVREGGAPLRCFRARRALGGADASPEARWALPTLDPVPLRPHPRARCGAAATVPRGGPAPGVRALMGRVSQRGASYLVTGGDDAHVRYWDLATPANSYTVSGPAAGAPRPTYAAPPADATLVVCRDFAAPPAEARAAAPAPPPPSSLAHRDAVLDLKSVDLPAKLMLSASRDGVVKCWR</sequence>
<dbReference type="InterPro" id="IPR036322">
    <property type="entry name" value="WD40_repeat_dom_sf"/>
</dbReference>
<dbReference type="GO" id="GO:0034272">
    <property type="term" value="C:phosphatidylinositol 3-kinase complex, class III, type II"/>
    <property type="evidence" value="ECO:0007669"/>
    <property type="project" value="TreeGrafter"/>
</dbReference>
<dbReference type="InterPro" id="IPR011009">
    <property type="entry name" value="Kinase-like_dom_sf"/>
</dbReference>
<evidence type="ECO:0000313" key="4">
    <source>
        <dbReference type="Proteomes" id="UP000789595"/>
    </source>
</evidence>
<dbReference type="GO" id="GO:0000166">
    <property type="term" value="F:nucleotide binding"/>
    <property type="evidence" value="ECO:0007669"/>
    <property type="project" value="UniProtKB-KW"/>
</dbReference>
<protein>
    <submittedName>
        <fullName evidence="3">Uncharacterized protein</fullName>
    </submittedName>
</protein>
<organism evidence="3 4">
    <name type="scientific">Pelagomonas calceolata</name>
    <dbReference type="NCBI Taxonomy" id="35677"/>
    <lineage>
        <taxon>Eukaryota</taxon>
        <taxon>Sar</taxon>
        <taxon>Stramenopiles</taxon>
        <taxon>Ochrophyta</taxon>
        <taxon>Pelagophyceae</taxon>
        <taxon>Pelagomonadales</taxon>
        <taxon>Pelagomonadaceae</taxon>
        <taxon>Pelagomonas</taxon>
    </lineage>
</organism>
<dbReference type="GO" id="GO:0034271">
    <property type="term" value="C:phosphatidylinositol 3-kinase complex, class III, type I"/>
    <property type="evidence" value="ECO:0007669"/>
    <property type="project" value="TreeGrafter"/>
</dbReference>
<dbReference type="Gene3D" id="2.130.10.10">
    <property type="entry name" value="YVTN repeat-like/Quinoprotein amine dehydrogenase"/>
    <property type="match status" value="2"/>
</dbReference>
<dbReference type="Gene3D" id="1.10.510.10">
    <property type="entry name" value="Transferase(Phosphotransferase) domain 1"/>
    <property type="match status" value="1"/>
</dbReference>
<dbReference type="Proteomes" id="UP000789595">
    <property type="component" value="Unassembled WGS sequence"/>
</dbReference>
<dbReference type="OrthoDB" id="242910at2759"/>
<dbReference type="InterPro" id="IPR008266">
    <property type="entry name" value="Tyr_kinase_AS"/>
</dbReference>
<dbReference type="InterPro" id="IPR015943">
    <property type="entry name" value="WD40/YVTN_repeat-like_dom_sf"/>
</dbReference>
<dbReference type="InterPro" id="IPR001680">
    <property type="entry name" value="WD40_rpt"/>
</dbReference>
<dbReference type="GO" id="GO:0004674">
    <property type="term" value="F:protein serine/threonine kinase activity"/>
    <property type="evidence" value="ECO:0007669"/>
    <property type="project" value="InterPro"/>
</dbReference>
<reference evidence="3" key="1">
    <citation type="submission" date="2021-11" db="EMBL/GenBank/DDBJ databases">
        <authorList>
            <consortium name="Genoscope - CEA"/>
            <person name="William W."/>
        </authorList>
    </citation>
    <scope>NUCLEOTIDE SEQUENCE</scope>
</reference>
<dbReference type="SMART" id="SM00320">
    <property type="entry name" value="WD40"/>
    <property type="match status" value="5"/>
</dbReference>
<feature type="repeat" description="WD" evidence="2">
    <location>
        <begin position="275"/>
        <end position="309"/>
    </location>
</feature>
<dbReference type="GO" id="GO:0005770">
    <property type="term" value="C:late endosome"/>
    <property type="evidence" value="ECO:0007669"/>
    <property type="project" value="TreeGrafter"/>
</dbReference>
<dbReference type="GO" id="GO:0006623">
    <property type="term" value="P:protein targeting to vacuole"/>
    <property type="evidence" value="ECO:0007669"/>
    <property type="project" value="TreeGrafter"/>
</dbReference>
<dbReference type="SUPFAM" id="SSF56112">
    <property type="entry name" value="Protein kinase-like (PK-like)"/>
    <property type="match status" value="2"/>
</dbReference>
<keyword evidence="1" id="KW-0547">Nucleotide-binding</keyword>
<name>A0A8J2WZP6_9STRA</name>
<feature type="repeat" description="WD" evidence="2">
    <location>
        <begin position="534"/>
        <end position="558"/>
    </location>
</feature>
<dbReference type="GO" id="GO:0016236">
    <property type="term" value="P:macroautophagy"/>
    <property type="evidence" value="ECO:0007669"/>
    <property type="project" value="InterPro"/>
</dbReference>
<proteinExistence type="predicted"/>
<dbReference type="Pfam" id="PF00400">
    <property type="entry name" value="WD40"/>
    <property type="match status" value="2"/>
</dbReference>
<dbReference type="GO" id="GO:0071561">
    <property type="term" value="C:nucleus-vacuole junction"/>
    <property type="evidence" value="ECO:0007669"/>
    <property type="project" value="TreeGrafter"/>
</dbReference>
<dbReference type="EMBL" id="CAKKNE010000003">
    <property type="protein sequence ID" value="CAH0372595.1"/>
    <property type="molecule type" value="Genomic_DNA"/>
</dbReference>
<dbReference type="PANTHER" id="PTHR17583:SF0">
    <property type="entry name" value="PHOSPHOINOSITIDE 3-KINASE REGULATORY SUBUNIT 4"/>
    <property type="match status" value="1"/>
</dbReference>
<evidence type="ECO:0000313" key="3">
    <source>
        <dbReference type="EMBL" id="CAH0372595.1"/>
    </source>
</evidence>
<dbReference type="InterPro" id="IPR045162">
    <property type="entry name" value="Vps15-like"/>
</dbReference>
<keyword evidence="4" id="KW-1185">Reference proteome</keyword>
<dbReference type="PANTHER" id="PTHR17583">
    <property type="entry name" value="PHOSPHOINOSITIDE 3-KINASE REGULATORY SUBUNIT 4"/>
    <property type="match status" value="1"/>
</dbReference>
<comment type="caution">
    <text evidence="3">The sequence shown here is derived from an EMBL/GenBank/DDBJ whole genome shotgun (WGS) entry which is preliminary data.</text>
</comment>
<accession>A0A8J2WZP6</accession>
<gene>
    <name evidence="3" type="ORF">PECAL_3P26040</name>
</gene>
<evidence type="ECO:0000256" key="1">
    <source>
        <dbReference type="ARBA" id="ARBA00022741"/>
    </source>
</evidence>
<evidence type="ECO:0000256" key="2">
    <source>
        <dbReference type="PROSITE-ProRule" id="PRU00221"/>
    </source>
</evidence>
<dbReference type="SUPFAM" id="SSF50978">
    <property type="entry name" value="WD40 repeat-like"/>
    <property type="match status" value="1"/>
</dbReference>
<dbReference type="AlphaFoldDB" id="A0A8J2WZP6"/>